<dbReference type="InterPro" id="IPR010273">
    <property type="entry name" value="DUF881"/>
</dbReference>
<dbReference type="KEGG" id="alka:J0B03_02225"/>
<protein>
    <submittedName>
        <fullName evidence="3">DUF881 domain-containing protein</fullName>
    </submittedName>
</protein>
<comment type="similarity">
    <text evidence="1">Belongs to the UPF0749 family.</text>
</comment>
<dbReference type="EMBL" id="CP071444">
    <property type="protein sequence ID" value="QSX08917.1"/>
    <property type="molecule type" value="Genomic_DNA"/>
</dbReference>
<dbReference type="PANTHER" id="PTHR37313">
    <property type="entry name" value="UPF0749 PROTEIN RV1825"/>
    <property type="match status" value="1"/>
</dbReference>
<evidence type="ECO:0000313" key="4">
    <source>
        <dbReference type="Proteomes" id="UP000663499"/>
    </source>
</evidence>
<accession>A0A975AHY3</accession>
<reference evidence="3" key="1">
    <citation type="submission" date="2021-03" db="EMBL/GenBank/DDBJ databases">
        <title>Alkalibacter marinus sp. nov., isolated from tidal flat sediment.</title>
        <authorList>
            <person name="Namirimu T."/>
            <person name="Yang J.-A."/>
            <person name="Yang S.-H."/>
            <person name="Kim Y.-J."/>
            <person name="Kwon K.K."/>
        </authorList>
    </citation>
    <scope>NUCLEOTIDE SEQUENCE</scope>
    <source>
        <strain evidence="3">ES005</strain>
    </source>
</reference>
<evidence type="ECO:0000313" key="3">
    <source>
        <dbReference type="EMBL" id="QSX08917.1"/>
    </source>
</evidence>
<name>A0A975AHY3_9FIRM</name>
<evidence type="ECO:0000256" key="2">
    <source>
        <dbReference type="SAM" id="Coils"/>
    </source>
</evidence>
<feature type="coiled-coil region" evidence="2">
    <location>
        <begin position="40"/>
        <end position="74"/>
    </location>
</feature>
<dbReference type="Proteomes" id="UP000663499">
    <property type="component" value="Chromosome"/>
</dbReference>
<gene>
    <name evidence="3" type="ORF">J0B03_02225</name>
</gene>
<keyword evidence="4" id="KW-1185">Reference proteome</keyword>
<organism evidence="3 4">
    <name type="scientific">Alkalibacter rhizosphaerae</name>
    <dbReference type="NCBI Taxonomy" id="2815577"/>
    <lineage>
        <taxon>Bacteria</taxon>
        <taxon>Bacillati</taxon>
        <taxon>Bacillota</taxon>
        <taxon>Clostridia</taxon>
        <taxon>Eubacteriales</taxon>
        <taxon>Eubacteriaceae</taxon>
        <taxon>Alkalibacter</taxon>
    </lineage>
</organism>
<evidence type="ECO:0000256" key="1">
    <source>
        <dbReference type="ARBA" id="ARBA00009108"/>
    </source>
</evidence>
<dbReference type="PANTHER" id="PTHR37313:SF2">
    <property type="entry name" value="UPF0749 PROTEIN YLXX"/>
    <property type="match status" value="1"/>
</dbReference>
<dbReference type="AlphaFoldDB" id="A0A975AHY3"/>
<keyword evidence="2" id="KW-0175">Coiled coil</keyword>
<dbReference type="RefSeq" id="WP_207300258.1">
    <property type="nucleotide sequence ID" value="NZ_CP071444.1"/>
</dbReference>
<proteinExistence type="inferred from homology"/>
<dbReference type="Pfam" id="PF05949">
    <property type="entry name" value="DUF881"/>
    <property type="match status" value="1"/>
</dbReference>
<dbReference type="Gene3D" id="3.30.70.1880">
    <property type="entry name" value="Protein of unknown function DUF881"/>
    <property type="match status" value="1"/>
</dbReference>
<sequence length="236" mass="26033">MKKFIGRPEIAIICAIIGIMLATQLQTIGNMGGLVSTQRADELLVELNQVKKENQELSSRASVLETEIRDFEALAADNNRYIEKLLSDVNNAKLYSGQTEVSGPGIQITLDYESVENDGFDPFLYNSELLLLMVNELNAAGAEAISINGERIISTSEIRLAGSHININGKKHSRPFVFKVIGDTKTLRSAVLIRAGIADIMRANYISVSIEDVPDLVVEAYQSAIVYRYAKPVERE</sequence>